<name>A0A951P8T1_9CYAN</name>
<dbReference type="InterPro" id="IPR051200">
    <property type="entry name" value="Host-pathogen_enzymatic-act"/>
</dbReference>
<dbReference type="EMBL" id="JAHHHV010000024">
    <property type="protein sequence ID" value="MBW4464899.1"/>
    <property type="molecule type" value="Genomic_DNA"/>
</dbReference>
<reference evidence="1" key="2">
    <citation type="journal article" date="2022" name="Microbiol. Resour. Announc.">
        <title>Metagenome Sequencing to Explore Phylogenomics of Terrestrial Cyanobacteria.</title>
        <authorList>
            <person name="Ward R.D."/>
            <person name="Stajich J.E."/>
            <person name="Johansen J.R."/>
            <person name="Huntemann M."/>
            <person name="Clum A."/>
            <person name="Foster B."/>
            <person name="Foster B."/>
            <person name="Roux S."/>
            <person name="Palaniappan K."/>
            <person name="Varghese N."/>
            <person name="Mukherjee S."/>
            <person name="Reddy T.B.K."/>
            <person name="Daum C."/>
            <person name="Copeland A."/>
            <person name="Chen I.A."/>
            <person name="Ivanova N.N."/>
            <person name="Kyrpides N.C."/>
            <person name="Shapiro N."/>
            <person name="Eloe-Fadrosh E.A."/>
            <person name="Pietrasiak N."/>
        </authorList>
    </citation>
    <scope>NUCLEOTIDE SEQUENCE</scope>
    <source>
        <strain evidence="1">GSE-TBD4-15B</strain>
    </source>
</reference>
<dbReference type="PANTHER" id="PTHR47197:SF3">
    <property type="entry name" value="DIHYDRO-HEME D1 DEHYDROGENASE"/>
    <property type="match status" value="1"/>
</dbReference>
<dbReference type="PANTHER" id="PTHR47197">
    <property type="entry name" value="PROTEIN NIRF"/>
    <property type="match status" value="1"/>
</dbReference>
<sequence>MTLKLDNIVLADTENTQFSYLVTTNPNPLQINSTGSITVVIYRAAPPAIQCTQLQFSVVIGTSDIDLTNSANISTTCPTGWSLSSGGAGIFIFQPSGGSAMIGPDGLTFEFSNIAVNGQVGGTLLKIIETVTLNNHSQTNSTSFTLSKFPQAFNLESFTAQPTSIAPGGTVTLSWSGSSSDSNTTYVYSLSYGSANVSNLQPVATYPLYGLQASTEFTLNVEAGGSALCQKQVYVTVEQPTIIQFGTVSSSDFITEGSTIEFCWQTENVDHCALSLNGTPISGATSLPANSTAYSFTLSAVTGELQFTLTAFPGKRNNGGIVSSTFINVFKLSSLLLPAGGLNINMSSDGSYLATSMMSAFIISTAENQLIKTIDSGSDLNSPTLNSDGTQLYCVDYADPGEVDSFALSGQLLNQSLGNYASIVKGAAQGSMIVAAVCPKQSQGYTQVSSLAVLDPSNLSQVKSVDFQQTFDFKLMTANPQGDLILICTGSGIYSYQLETNTLSSTPVIPGLVPLIAAFSADGKHYFVADLDPEISVVDAADNQVIGKIPLPAPLRFAGPYSPATSATMVAAPDGINFFAVLNNYTIAWIRLDSMQVIECFQVGTHPQTLAMHPAGTALYVLDTLGGIPTTLWTVEISLPT</sequence>
<protein>
    <submittedName>
        <fullName evidence="1">Uncharacterized protein</fullName>
    </submittedName>
</protein>
<evidence type="ECO:0000313" key="1">
    <source>
        <dbReference type="EMBL" id="MBW4464899.1"/>
    </source>
</evidence>
<dbReference type="Proteomes" id="UP000707356">
    <property type="component" value="Unassembled WGS sequence"/>
</dbReference>
<evidence type="ECO:0000313" key="2">
    <source>
        <dbReference type="Proteomes" id="UP000707356"/>
    </source>
</evidence>
<organism evidence="1 2">
    <name type="scientific">Pegethrix bostrychoides GSE-TBD4-15B</name>
    <dbReference type="NCBI Taxonomy" id="2839662"/>
    <lineage>
        <taxon>Bacteria</taxon>
        <taxon>Bacillati</taxon>
        <taxon>Cyanobacteriota</taxon>
        <taxon>Cyanophyceae</taxon>
        <taxon>Oculatellales</taxon>
        <taxon>Oculatellaceae</taxon>
        <taxon>Pegethrix</taxon>
    </lineage>
</organism>
<dbReference type="AlphaFoldDB" id="A0A951P8T1"/>
<accession>A0A951P8T1</accession>
<dbReference type="SUPFAM" id="SSF69322">
    <property type="entry name" value="Tricorn protease domain 2"/>
    <property type="match status" value="1"/>
</dbReference>
<dbReference type="InterPro" id="IPR015943">
    <property type="entry name" value="WD40/YVTN_repeat-like_dom_sf"/>
</dbReference>
<dbReference type="Gene3D" id="2.130.10.10">
    <property type="entry name" value="YVTN repeat-like/Quinoprotein amine dehydrogenase"/>
    <property type="match status" value="1"/>
</dbReference>
<proteinExistence type="predicted"/>
<gene>
    <name evidence="1" type="ORF">KME07_05600</name>
</gene>
<reference evidence="1" key="1">
    <citation type="submission" date="2021-05" db="EMBL/GenBank/DDBJ databases">
        <authorList>
            <person name="Pietrasiak N."/>
            <person name="Ward R."/>
            <person name="Stajich J.E."/>
            <person name="Kurbessoian T."/>
        </authorList>
    </citation>
    <scope>NUCLEOTIDE SEQUENCE</scope>
    <source>
        <strain evidence="1">GSE-TBD4-15B</strain>
    </source>
</reference>
<comment type="caution">
    <text evidence="1">The sequence shown here is derived from an EMBL/GenBank/DDBJ whole genome shotgun (WGS) entry which is preliminary data.</text>
</comment>